<dbReference type="EMBL" id="AGCA01000034">
    <property type="protein sequence ID" value="EGY29868.1"/>
    <property type="molecule type" value="Genomic_DNA"/>
</dbReference>
<dbReference type="GO" id="GO:0016740">
    <property type="term" value="F:transferase activity"/>
    <property type="evidence" value="ECO:0007669"/>
    <property type="project" value="UniProtKB-KW"/>
</dbReference>
<evidence type="ECO:0000256" key="18">
    <source>
        <dbReference type="ARBA" id="ARBA00023136"/>
    </source>
</evidence>
<evidence type="ECO:0000256" key="5">
    <source>
        <dbReference type="ARBA" id="ARBA00022525"/>
    </source>
</evidence>
<dbReference type="PROSITE" id="PS51771">
    <property type="entry name" value="CGT_MARTX_CPD"/>
    <property type="match status" value="1"/>
</dbReference>
<dbReference type="GO" id="GO:0005576">
    <property type="term" value="C:extracellular region"/>
    <property type="evidence" value="ECO:0007669"/>
    <property type="project" value="UniProtKB-SubCell"/>
</dbReference>
<keyword evidence="14" id="KW-0460">Magnesium</keyword>
<keyword evidence="7" id="KW-0645">Protease</keyword>
<evidence type="ECO:0000256" key="16">
    <source>
        <dbReference type="ARBA" id="ARBA00023026"/>
    </source>
</evidence>
<accession>G2GWL3</accession>
<dbReference type="GO" id="GO:0008289">
    <property type="term" value="F:lipid binding"/>
    <property type="evidence" value="ECO:0007669"/>
    <property type="project" value="UniProtKB-KW"/>
</dbReference>
<keyword evidence="10" id="KW-0677">Repeat</keyword>
<keyword evidence="4" id="KW-1032">Host cell membrane</keyword>
<keyword evidence="17" id="KW-0446">Lipid-binding</keyword>
<evidence type="ECO:0000256" key="14">
    <source>
        <dbReference type="ARBA" id="ARBA00022842"/>
    </source>
</evidence>
<gene>
    <name evidence="22" type="ORF">Rin_00001490</name>
</gene>
<dbReference type="GO" id="GO:0090729">
    <property type="term" value="F:toxin activity"/>
    <property type="evidence" value="ECO:0007669"/>
    <property type="project" value="UniProtKB-KW"/>
</dbReference>
<evidence type="ECO:0000256" key="19">
    <source>
        <dbReference type="ARBA" id="ARBA00023200"/>
    </source>
</evidence>
<dbReference type="RefSeq" id="WP_006705783.1">
    <property type="nucleotide sequence ID" value="NZ_AGCA01000034.1"/>
</dbReference>
<keyword evidence="12" id="KW-0788">Thiol protease</keyword>
<reference evidence="22 23" key="1">
    <citation type="journal article" date="2012" name="Genome Res.">
        <title>Genomic basis of endosymbiont-conferred protection against an insect parasitoid.</title>
        <authorList>
            <person name="Hansen A.K."/>
            <person name="Vorburger C."/>
            <person name="Moran N.A."/>
        </authorList>
    </citation>
    <scope>NUCLEOTIDE SEQUENCE [LARGE SCALE GENOMIC DNA]</scope>
    <source>
        <strain evidence="23">R5.15</strain>
    </source>
</reference>
<evidence type="ECO:0000313" key="23">
    <source>
        <dbReference type="Proteomes" id="UP000004116"/>
    </source>
</evidence>
<dbReference type="InterPro" id="IPR038383">
    <property type="entry name" value="CPD_dom_sf"/>
</dbReference>
<proteinExistence type="predicted"/>
<evidence type="ECO:0000256" key="2">
    <source>
        <dbReference type="ARBA" id="ARBA00004165"/>
    </source>
</evidence>
<comment type="cofactor">
    <cofactor evidence="1">
        <name>Mg(2+)</name>
        <dbReference type="ChEBI" id="CHEBI:18420"/>
    </cofactor>
</comment>
<keyword evidence="18" id="KW-0472">Membrane</keyword>
<evidence type="ECO:0000256" key="1">
    <source>
        <dbReference type="ARBA" id="ARBA00001946"/>
    </source>
</evidence>
<dbReference type="GO" id="GO:0006508">
    <property type="term" value="P:proteolysis"/>
    <property type="evidence" value="ECO:0007669"/>
    <property type="project" value="UniProtKB-KW"/>
</dbReference>
<dbReference type="GO" id="GO:0020002">
    <property type="term" value="C:host cell plasma membrane"/>
    <property type="evidence" value="ECO:0007669"/>
    <property type="project" value="UniProtKB-SubCell"/>
</dbReference>
<keyword evidence="16" id="KW-0843">Virulence</keyword>
<evidence type="ECO:0000256" key="13">
    <source>
        <dbReference type="ARBA" id="ARBA00022813"/>
    </source>
</evidence>
<evidence type="ECO:0000256" key="8">
    <source>
        <dbReference type="ARBA" id="ARBA00022679"/>
    </source>
</evidence>
<keyword evidence="9" id="KW-0479">Metal-binding</keyword>
<dbReference type="GO" id="GO:0046872">
    <property type="term" value="F:metal ion binding"/>
    <property type="evidence" value="ECO:0007669"/>
    <property type="project" value="UniProtKB-KW"/>
</dbReference>
<comment type="caution">
    <text evidence="22">The sequence shown here is derived from an EMBL/GenBank/DDBJ whole genome shotgun (WGS) entry which is preliminary data.</text>
</comment>
<dbReference type="GO" id="GO:0044164">
    <property type="term" value="C:host cell cytosol"/>
    <property type="evidence" value="ECO:0007669"/>
    <property type="project" value="UniProtKB-SubCell"/>
</dbReference>
<evidence type="ECO:0000256" key="6">
    <source>
        <dbReference type="ARBA" id="ARBA00022656"/>
    </source>
</evidence>
<sequence length="781" mass="86343">MRQRQRDGFVYLIDTRGLEAIPVADNRLLNPNNTVTNDRVVAGEIHVSVPLEGISFDRIWLVSSDGRRAVRVSDLAQHDDLDNALRDLSERTFAGANSDIYDGIFHKAQRKGLTVLDINEITMPGATRNIRNYSYSNERRFSGANFAHQIAVVNPNNHEEMSMACRWLSEDSTYRTLVDINGNLYSTNGNRLAGENATLAQKIANNEMLMSPGQAKVRLLFVGKKQISLQETHFQETQWNSQSWPETRSMISHFINIHPVLMYSYISEVELSQIIYREHQTSSQITIDYAVPIVMDRMENTVKMYDFIELSLSLTPTDLISENIGNHHQQAGAHYAVPAFSVAHSGLLSAPGSIERDNVAGWAKPTVNPQQTVVGGERKSRVIIQLENDDISLRAASDLAGKHPNEAVIYQRDKQGNLRLVYGEPAALAGALSLFFVGHGRGGEHDAHDNTTLAGYSAQELAAVTQQIHQELRTQFPPVFPENIDKLVLIGCALVNDEKTDGFLFKMAPELLKRGMHPGEIVGYATEIGISRAVSEQGRGRRRYHPMTPERGDVSARNVRVSLRRDETGTRYLPQNLQQRPASKNSPLASQESTLHQVVETVQNRQAITSSDKSLIKGVDRAKERLALSRLKSEVQAEILRLGGTKYRFKGFGATVGGKTELIFVAKVNAEQRGKLGQEGGGVEKRLTSDSDVFVSMQNKMGQLEPEIAHVDGVSTMNAAFLAMNLLSHRGEQDESPWKKFVGGANLAQIMHGIGQDMGHLVSTVNILSGAGAKAEGMLGR</sequence>
<evidence type="ECO:0000256" key="12">
    <source>
        <dbReference type="ARBA" id="ARBA00022807"/>
    </source>
</evidence>
<name>G2GWL3_9ENTR</name>
<organism evidence="22 23">
    <name type="scientific">Candidatus Regiella insecticola 5.15</name>
    <dbReference type="NCBI Taxonomy" id="1005043"/>
    <lineage>
        <taxon>Bacteria</taxon>
        <taxon>Pseudomonadati</taxon>
        <taxon>Pseudomonadota</taxon>
        <taxon>Gammaproteobacteria</taxon>
        <taxon>Enterobacterales</taxon>
        <taxon>Enterobacteriaceae</taxon>
        <taxon>aphid secondary symbionts</taxon>
        <taxon>Candidatus Regiella</taxon>
    </lineage>
</organism>
<feature type="non-terminal residue" evidence="22">
    <location>
        <position position="781"/>
    </location>
</feature>
<evidence type="ECO:0000256" key="4">
    <source>
        <dbReference type="ARBA" id="ARBA00022511"/>
    </source>
</evidence>
<dbReference type="AlphaFoldDB" id="G2GWL3"/>
<keyword evidence="5" id="KW-0964">Secreted</keyword>
<keyword evidence="11" id="KW-0378">Hydrolase</keyword>
<keyword evidence="19" id="KW-1035">Host cytoplasm</keyword>
<dbReference type="Pfam" id="PF11713">
    <property type="entry name" value="Peptidase_C80"/>
    <property type="match status" value="1"/>
</dbReference>
<evidence type="ECO:0000256" key="15">
    <source>
        <dbReference type="ARBA" id="ARBA00022870"/>
    </source>
</evidence>
<evidence type="ECO:0000313" key="22">
    <source>
        <dbReference type="EMBL" id="EGY29868.1"/>
    </source>
</evidence>
<protein>
    <submittedName>
        <fullName evidence="22">Peptidase C80 family protein</fullName>
    </submittedName>
</protein>
<evidence type="ECO:0000256" key="11">
    <source>
        <dbReference type="ARBA" id="ARBA00022801"/>
    </source>
</evidence>
<evidence type="ECO:0000256" key="10">
    <source>
        <dbReference type="ARBA" id="ARBA00022737"/>
    </source>
</evidence>
<evidence type="ECO:0000256" key="20">
    <source>
        <dbReference type="ARBA" id="ARBA00023586"/>
    </source>
</evidence>
<evidence type="ECO:0000256" key="7">
    <source>
        <dbReference type="ARBA" id="ARBA00022670"/>
    </source>
</evidence>
<keyword evidence="23" id="KW-1185">Reference proteome</keyword>
<dbReference type="GO" id="GO:0008234">
    <property type="term" value="F:cysteine-type peptidase activity"/>
    <property type="evidence" value="ECO:0007669"/>
    <property type="project" value="UniProtKB-KW"/>
</dbReference>
<dbReference type="InterPro" id="IPR020974">
    <property type="entry name" value="CPD_dom"/>
</dbReference>
<feature type="domain" description="Peptidase C80" evidence="21">
    <location>
        <begin position="369"/>
        <end position="556"/>
    </location>
</feature>
<keyword evidence="13" id="KW-0068">Autocatalytic cleavage</keyword>
<dbReference type="Proteomes" id="UP000004116">
    <property type="component" value="Unassembled WGS sequence"/>
</dbReference>
<evidence type="ECO:0000259" key="21">
    <source>
        <dbReference type="PROSITE" id="PS51771"/>
    </source>
</evidence>
<dbReference type="CDD" id="cd20500">
    <property type="entry name" value="Peptidase_C80"/>
    <property type="match status" value="1"/>
</dbReference>
<keyword evidence="6" id="KW-0800">Toxin</keyword>
<keyword evidence="8" id="KW-0808">Transferase</keyword>
<dbReference type="Gene3D" id="3.40.50.11050">
    <property type="match status" value="1"/>
</dbReference>
<evidence type="ECO:0000256" key="3">
    <source>
        <dbReference type="ARBA" id="ARBA00004613"/>
    </source>
</evidence>
<evidence type="ECO:0000256" key="17">
    <source>
        <dbReference type="ARBA" id="ARBA00023121"/>
    </source>
</evidence>
<comment type="subcellular location">
    <subcellularLocation>
        <location evidence="2">Host cell membrane</location>
    </subcellularLocation>
    <subcellularLocation>
        <location evidence="20">Host cytoplasm</location>
        <location evidence="20">Host cytosol</location>
    </subcellularLocation>
    <subcellularLocation>
        <location evidence="3">Secreted</location>
    </subcellularLocation>
</comment>
<keyword evidence="15" id="KW-1043">Host membrane</keyword>
<evidence type="ECO:0000256" key="9">
    <source>
        <dbReference type="ARBA" id="ARBA00022723"/>
    </source>
</evidence>